<reference evidence="2 3" key="1">
    <citation type="journal article" date="2023" name="Life. Sci Alliance">
        <title>Evolutionary insights into 3D genome organization and epigenetic landscape of Vigna mungo.</title>
        <authorList>
            <person name="Junaid A."/>
            <person name="Singh B."/>
            <person name="Bhatia S."/>
        </authorList>
    </citation>
    <scope>NUCLEOTIDE SEQUENCE [LARGE SCALE GENOMIC DNA]</scope>
    <source>
        <strain evidence="2">Urdbean</strain>
    </source>
</reference>
<keyword evidence="3" id="KW-1185">Reference proteome</keyword>
<dbReference type="Proteomes" id="UP001374535">
    <property type="component" value="Chromosome 3"/>
</dbReference>
<protein>
    <submittedName>
        <fullName evidence="2">Uncharacterized protein</fullName>
    </submittedName>
</protein>
<dbReference type="AlphaFoldDB" id="A0AAQ3NXZ2"/>
<accession>A0AAQ3NXZ2</accession>
<evidence type="ECO:0000313" key="3">
    <source>
        <dbReference type="Proteomes" id="UP001374535"/>
    </source>
</evidence>
<feature type="region of interest" description="Disordered" evidence="1">
    <location>
        <begin position="214"/>
        <end position="253"/>
    </location>
</feature>
<dbReference type="EMBL" id="CP144698">
    <property type="protein sequence ID" value="WVZ17425.1"/>
    <property type="molecule type" value="Genomic_DNA"/>
</dbReference>
<feature type="compositionally biased region" description="Basic and acidic residues" evidence="1">
    <location>
        <begin position="239"/>
        <end position="253"/>
    </location>
</feature>
<sequence>MEARWRRRRVHNLGGCFCRFHGGLRQWWCSQWLREEEDVGDTWRRGCHRGDDGTRDLGLSLYVQGKVQICSYVEGGEVEGGDNEVGQVEGGEVEVGDIEVDQVDGGEIEVGDIEVGQVDGGEVEVDEVVEGEPVDEVGQEEVPEVELGQQEVPQVEVGDEELHEVEAHEQHPEVEVGQEEHDDVEVEVGQHDEVQVGEHAEEGDGHVDEVVQEHAELDGDISEDGEDNIGGGVGDASDEEHLVDVSVHGNEET</sequence>
<organism evidence="2 3">
    <name type="scientific">Vigna mungo</name>
    <name type="common">Black gram</name>
    <name type="synonym">Phaseolus mungo</name>
    <dbReference type="NCBI Taxonomy" id="3915"/>
    <lineage>
        <taxon>Eukaryota</taxon>
        <taxon>Viridiplantae</taxon>
        <taxon>Streptophyta</taxon>
        <taxon>Embryophyta</taxon>
        <taxon>Tracheophyta</taxon>
        <taxon>Spermatophyta</taxon>
        <taxon>Magnoliopsida</taxon>
        <taxon>eudicotyledons</taxon>
        <taxon>Gunneridae</taxon>
        <taxon>Pentapetalae</taxon>
        <taxon>rosids</taxon>
        <taxon>fabids</taxon>
        <taxon>Fabales</taxon>
        <taxon>Fabaceae</taxon>
        <taxon>Papilionoideae</taxon>
        <taxon>50 kb inversion clade</taxon>
        <taxon>NPAAA clade</taxon>
        <taxon>indigoferoid/millettioid clade</taxon>
        <taxon>Phaseoleae</taxon>
        <taxon>Vigna</taxon>
    </lineage>
</organism>
<evidence type="ECO:0000313" key="2">
    <source>
        <dbReference type="EMBL" id="WVZ17425.1"/>
    </source>
</evidence>
<proteinExistence type="predicted"/>
<feature type="compositionally biased region" description="Acidic residues" evidence="1">
    <location>
        <begin position="218"/>
        <end position="227"/>
    </location>
</feature>
<gene>
    <name evidence="2" type="ORF">V8G54_010407</name>
</gene>
<evidence type="ECO:0000256" key="1">
    <source>
        <dbReference type="SAM" id="MobiDB-lite"/>
    </source>
</evidence>
<name>A0AAQ3NXZ2_VIGMU</name>